<reference evidence="2" key="1">
    <citation type="journal article" date="2020" name="bioRxiv">
        <title>Comparative genomics of Chlamydomonas.</title>
        <authorList>
            <person name="Craig R.J."/>
            <person name="Hasan A.R."/>
            <person name="Ness R.W."/>
            <person name="Keightley P.D."/>
        </authorList>
    </citation>
    <scope>NUCLEOTIDE SEQUENCE</scope>
    <source>
        <strain evidence="2">CCAP 11/173</strain>
    </source>
</reference>
<gene>
    <name evidence="2" type="ORF">HYH02_003624</name>
</gene>
<dbReference type="GO" id="GO:0005783">
    <property type="term" value="C:endoplasmic reticulum"/>
    <property type="evidence" value="ECO:0007669"/>
    <property type="project" value="TreeGrafter"/>
</dbReference>
<dbReference type="GO" id="GO:0016020">
    <property type="term" value="C:membrane"/>
    <property type="evidence" value="ECO:0007669"/>
    <property type="project" value="TreeGrafter"/>
</dbReference>
<evidence type="ECO:0000256" key="1">
    <source>
        <dbReference type="SAM" id="MobiDB-lite"/>
    </source>
</evidence>
<dbReference type="GO" id="GO:0046513">
    <property type="term" value="P:ceramide biosynthetic process"/>
    <property type="evidence" value="ECO:0007669"/>
    <property type="project" value="TreeGrafter"/>
</dbReference>
<organism evidence="2 3">
    <name type="scientific">Chlamydomonas schloesseri</name>
    <dbReference type="NCBI Taxonomy" id="2026947"/>
    <lineage>
        <taxon>Eukaryota</taxon>
        <taxon>Viridiplantae</taxon>
        <taxon>Chlorophyta</taxon>
        <taxon>core chlorophytes</taxon>
        <taxon>Chlorophyceae</taxon>
        <taxon>CS clade</taxon>
        <taxon>Chlamydomonadales</taxon>
        <taxon>Chlamydomonadaceae</taxon>
        <taxon>Chlamydomonas</taxon>
    </lineage>
</organism>
<dbReference type="GO" id="GO:0071944">
    <property type="term" value="C:cell periphery"/>
    <property type="evidence" value="ECO:0007669"/>
    <property type="project" value="TreeGrafter"/>
</dbReference>
<feature type="region of interest" description="Disordered" evidence="1">
    <location>
        <begin position="275"/>
        <end position="307"/>
    </location>
</feature>
<dbReference type="Proteomes" id="UP000613740">
    <property type="component" value="Unassembled WGS sequence"/>
</dbReference>
<feature type="region of interest" description="Disordered" evidence="1">
    <location>
        <begin position="466"/>
        <end position="486"/>
    </location>
</feature>
<dbReference type="SUPFAM" id="SSF140860">
    <property type="entry name" value="Pseudo ankyrin repeat-like"/>
    <property type="match status" value="1"/>
</dbReference>
<dbReference type="PANTHER" id="PTHR12393">
    <property type="entry name" value="SPHINGOMYELIN PHOSPHODIESTERASE RELATED"/>
    <property type="match status" value="1"/>
</dbReference>
<feature type="compositionally biased region" description="Acidic residues" evidence="1">
    <location>
        <begin position="466"/>
        <end position="479"/>
    </location>
</feature>
<dbReference type="EMBL" id="JAEHOD010000007">
    <property type="protein sequence ID" value="KAG2451848.1"/>
    <property type="molecule type" value="Genomic_DNA"/>
</dbReference>
<protein>
    <submittedName>
        <fullName evidence="2">Uncharacterized protein</fullName>
    </submittedName>
</protein>
<dbReference type="GO" id="GO:0030149">
    <property type="term" value="P:sphingolipid catabolic process"/>
    <property type="evidence" value="ECO:0007669"/>
    <property type="project" value="TreeGrafter"/>
</dbReference>
<evidence type="ECO:0000313" key="2">
    <source>
        <dbReference type="EMBL" id="KAG2451848.1"/>
    </source>
</evidence>
<dbReference type="GO" id="GO:0004620">
    <property type="term" value="F:phospholipase activity"/>
    <property type="evidence" value="ECO:0007669"/>
    <property type="project" value="TreeGrafter"/>
</dbReference>
<name>A0A835WR60_9CHLO</name>
<sequence>MTHAATSAPSAPAAAGHAAAAVQRAGTPPTLSGCCPFGRLTPELLREVTDRLHLNDVATGLKLVSKGNATALRADFSTVKLASVKTTDPTDLLTVYYHRVLDDHPNALFPGDDKQVYTVQQPWPGPGFVAHWGRPEPWRALSLPRRRRLLCLAASSLHAPSLEAALTHSQVGLSSVVLESAAAAGDLAACRRLVAEGCDLCGLALRAAAHGGHLHLLRWLMSPQQQHQHQHQQRPRPFRGWESQDLIALGACAGGQEGVLEWLEAGMPPPPAEAAVLQVSAAQRQQQGQQQPQEEQGQAAASAAAAATDAAGGSRGAYAGDAPATGATGAAGAPPAAGGAGPGAPPKPFVPKRVAFMHMVHLAALFGHGRLLQRLLTLGGYYDDRTWGLRSLSITWILGEVLQGRCGLDVATSVYALWMPRVLVELIRVGYPRGVEIGGELAAGAARSPTDWRDKLELLLQDWESPEEERDAEGGEEPQAEVGGGQGAAARRAAVQSVLQEPVLLEMPFGLAGEQPDCLERLRYLQARGMRRAWRTLETAQSCAEAGNTAALAELLGRLRLAVVEVRELMSAAAHNGHVPVLRLLVQRYDWRSLSVPLVLVRAVYGVNDTECIHLDVVRYLAEECKELEEERAQAGFGGMPWELRARAHQAWSGAFRLAASCGADGALLRLLHERHGAEVDLPYVAMGGSLESLEWALGVEAAQDQDTTFSAEELWQIAGAGNLAAAHFILDHGLLAPSAPGGGLPHPADHLPGVDFMLRGPAEEQADDLLNAVMNCLRLWVERRQQQQQLQAGPAAAAGASDSVGSSSATAGWDRLLAVAETFGLPPHQVAWLETWRQ</sequence>
<evidence type="ECO:0000313" key="3">
    <source>
        <dbReference type="Proteomes" id="UP000613740"/>
    </source>
</evidence>
<dbReference type="PANTHER" id="PTHR12393:SF6">
    <property type="entry name" value="SPHINGOMYELIN PHOSPHODIESTERASE 2"/>
    <property type="match status" value="1"/>
</dbReference>
<keyword evidence="3" id="KW-1185">Reference proteome</keyword>
<comment type="caution">
    <text evidence="2">The sequence shown here is derived from an EMBL/GenBank/DDBJ whole genome shotgun (WGS) entry which is preliminary data.</text>
</comment>
<dbReference type="AlphaFoldDB" id="A0A835WR60"/>
<proteinExistence type="predicted"/>
<accession>A0A835WR60</accession>